<dbReference type="PANTHER" id="PTHR43244">
    <property type="match status" value="1"/>
</dbReference>
<reference evidence="3" key="1">
    <citation type="submission" date="2018-05" db="EMBL/GenBank/DDBJ databases">
        <authorList>
            <person name="Lanie J.A."/>
            <person name="Ng W.-L."/>
            <person name="Kazmierczak K.M."/>
            <person name="Andrzejewski T.M."/>
            <person name="Davidsen T.M."/>
            <person name="Wayne K.J."/>
            <person name="Tettelin H."/>
            <person name="Glass J.I."/>
            <person name="Rusch D."/>
            <person name="Podicherti R."/>
            <person name="Tsui H.-C.T."/>
            <person name="Winkler M.E."/>
        </authorList>
    </citation>
    <scope>NUCLEOTIDE SEQUENCE</scope>
</reference>
<proteinExistence type="predicted"/>
<name>A0A381XP73_9ZZZZ</name>
<dbReference type="InterPro" id="IPR036661">
    <property type="entry name" value="Luciferase-like_sf"/>
</dbReference>
<dbReference type="InterPro" id="IPR011251">
    <property type="entry name" value="Luciferase-like_dom"/>
</dbReference>
<dbReference type="SUPFAM" id="SSF51679">
    <property type="entry name" value="Bacterial luciferase-like"/>
    <property type="match status" value="1"/>
</dbReference>
<gene>
    <name evidence="3" type="ORF">METZ01_LOCUS119413</name>
</gene>
<evidence type="ECO:0000313" key="3">
    <source>
        <dbReference type="EMBL" id="SVA66559.1"/>
    </source>
</evidence>
<dbReference type="EMBL" id="UINC01015885">
    <property type="protein sequence ID" value="SVA66559.1"/>
    <property type="molecule type" value="Genomic_DNA"/>
</dbReference>
<accession>A0A381XP73</accession>
<organism evidence="3">
    <name type="scientific">marine metagenome</name>
    <dbReference type="NCBI Taxonomy" id="408172"/>
    <lineage>
        <taxon>unclassified sequences</taxon>
        <taxon>metagenomes</taxon>
        <taxon>ecological metagenomes</taxon>
    </lineage>
</organism>
<dbReference type="Pfam" id="PF00296">
    <property type="entry name" value="Bac_luciferase"/>
    <property type="match status" value="1"/>
</dbReference>
<dbReference type="InterPro" id="IPR050564">
    <property type="entry name" value="F420-G6PD/mer"/>
</dbReference>
<protein>
    <recommendedName>
        <fullName evidence="2">Luciferase-like domain-containing protein</fullName>
    </recommendedName>
</protein>
<keyword evidence="1" id="KW-0560">Oxidoreductase</keyword>
<feature type="domain" description="Luciferase-like" evidence="2">
    <location>
        <begin position="10"/>
        <end position="322"/>
    </location>
</feature>
<sequence length="354" mass="37626">MQFWTLGVSAPRRAADFGRHAEAAGWHGMLVVDSQNLSGDSYVALASAAIATSNLGLGPGVTNSVTRHAAVTASAIASIQKLSDGRAVLGIGRGDSALAHVGRAPARLGTFETYLKNVQTYLSGGEVAFEDCGIDDSIAPDVEALGLADTPASSRIGWLRQDRKVPVEVAATGPKVIAIAARHAERVMFTVGADIERLRWGIETAKEGAQKVNRDLGDLSFGAYVNVVCHSNLETAHNLARGGATLFARFSVMHGDISGPVDQMQADVLDSIHERYNMKEHGRGDSQQTSAMTPEFIERFAIVGDPAQCVDRLEELKDLGLNRLAISGPTFTAQSSEGKEAAELFETKVLPKFA</sequence>
<dbReference type="Gene3D" id="3.20.20.30">
    <property type="entry name" value="Luciferase-like domain"/>
    <property type="match status" value="1"/>
</dbReference>
<dbReference type="GO" id="GO:0016705">
    <property type="term" value="F:oxidoreductase activity, acting on paired donors, with incorporation or reduction of molecular oxygen"/>
    <property type="evidence" value="ECO:0007669"/>
    <property type="project" value="InterPro"/>
</dbReference>
<evidence type="ECO:0000256" key="1">
    <source>
        <dbReference type="ARBA" id="ARBA00023002"/>
    </source>
</evidence>
<dbReference type="PANTHER" id="PTHR43244:SF1">
    <property type="entry name" value="5,10-METHYLENETETRAHYDROMETHANOPTERIN REDUCTASE"/>
    <property type="match status" value="1"/>
</dbReference>
<dbReference type="AlphaFoldDB" id="A0A381XP73"/>
<evidence type="ECO:0000259" key="2">
    <source>
        <dbReference type="Pfam" id="PF00296"/>
    </source>
</evidence>